<evidence type="ECO:0000313" key="3">
    <source>
        <dbReference type="EMBL" id="OLQ12948.1"/>
    </source>
</evidence>
<dbReference type="OrthoDB" id="476462at2759"/>
<protein>
    <submittedName>
        <fullName evidence="3">Uncharacterized protein</fullName>
    </submittedName>
</protein>
<keyword evidence="1" id="KW-0175">Coiled coil</keyword>
<keyword evidence="4" id="KW-1185">Reference proteome</keyword>
<name>A0A1Q9EZU2_SYMMI</name>
<reference evidence="3 4" key="1">
    <citation type="submission" date="2016-02" db="EMBL/GenBank/DDBJ databases">
        <title>Genome analysis of coral dinoflagellate symbionts highlights evolutionary adaptations to a symbiotic lifestyle.</title>
        <authorList>
            <person name="Aranda M."/>
            <person name="Li Y."/>
            <person name="Liew Y.J."/>
            <person name="Baumgarten S."/>
            <person name="Simakov O."/>
            <person name="Wilson M."/>
            <person name="Piel J."/>
            <person name="Ashoor H."/>
            <person name="Bougouffa S."/>
            <person name="Bajic V.B."/>
            <person name="Ryu T."/>
            <person name="Ravasi T."/>
            <person name="Bayer T."/>
            <person name="Micklem G."/>
            <person name="Kim H."/>
            <person name="Bhak J."/>
            <person name="Lajeunesse T.C."/>
            <person name="Voolstra C.R."/>
        </authorList>
    </citation>
    <scope>NUCLEOTIDE SEQUENCE [LARGE SCALE GENOMIC DNA]</scope>
    <source>
        <strain evidence="3 4">CCMP2467</strain>
    </source>
</reference>
<organism evidence="3 4">
    <name type="scientific">Symbiodinium microadriaticum</name>
    <name type="common">Dinoflagellate</name>
    <name type="synonym">Zooxanthella microadriatica</name>
    <dbReference type="NCBI Taxonomy" id="2951"/>
    <lineage>
        <taxon>Eukaryota</taxon>
        <taxon>Sar</taxon>
        <taxon>Alveolata</taxon>
        <taxon>Dinophyceae</taxon>
        <taxon>Suessiales</taxon>
        <taxon>Symbiodiniaceae</taxon>
        <taxon>Symbiodinium</taxon>
    </lineage>
</organism>
<proteinExistence type="predicted"/>
<dbReference type="EMBL" id="LSRX01000035">
    <property type="protein sequence ID" value="OLQ12948.1"/>
    <property type="molecule type" value="Genomic_DNA"/>
</dbReference>
<feature type="compositionally biased region" description="Acidic residues" evidence="2">
    <location>
        <begin position="17"/>
        <end position="40"/>
    </location>
</feature>
<evidence type="ECO:0000313" key="4">
    <source>
        <dbReference type="Proteomes" id="UP000186817"/>
    </source>
</evidence>
<dbReference type="Proteomes" id="UP000186817">
    <property type="component" value="Unassembled WGS sequence"/>
</dbReference>
<feature type="coiled-coil region" evidence="1">
    <location>
        <begin position="252"/>
        <end position="279"/>
    </location>
</feature>
<dbReference type="AlphaFoldDB" id="A0A1Q9EZU2"/>
<sequence length="360" mass="41339">MMVVVVVATMVAIKMTDEEDKNEDEEDKHEDEEDEDEDRDEQGGGGRGFYQLHHRSRYDLNAKLHADPTSLPSLGNVALSREECDECEAVMADFQAMKDSETFIELKMLWREPGHYSATMKWLHEVLQPAPLEEAGPLPDELHIHAGLYAVQIRLQGWLILVRYNLWLKGQEAIRRCTARGDAKAVLDFFKDEACKSFLDVDGDVFDVWCAEEIGQLDAIMGQVESEWLETFAAFFKQLQQDVREQLFKTLMGKAEELVKAWESEMDEVNQEIDKKVKQKRHRVSEAVSRRHESAREDYWRQHEKQCAKQFVHCLAQNARNLHTGRAHHACSADRPAAAPETLALCPIPHMPPNRIPGYL</sequence>
<gene>
    <name evidence="3" type="ORF">AK812_SmicGene3061</name>
</gene>
<feature type="region of interest" description="Disordered" evidence="2">
    <location>
        <begin position="16"/>
        <end position="48"/>
    </location>
</feature>
<evidence type="ECO:0000256" key="1">
    <source>
        <dbReference type="SAM" id="Coils"/>
    </source>
</evidence>
<accession>A0A1Q9EZU2</accession>
<comment type="caution">
    <text evidence="3">The sequence shown here is derived from an EMBL/GenBank/DDBJ whole genome shotgun (WGS) entry which is preliminary data.</text>
</comment>
<evidence type="ECO:0000256" key="2">
    <source>
        <dbReference type="SAM" id="MobiDB-lite"/>
    </source>
</evidence>